<reference evidence="5" key="1">
    <citation type="journal article" date="2019" name="Int. J. Syst. Evol. Microbiol.">
        <title>The Global Catalogue of Microorganisms (GCM) 10K type strain sequencing project: providing services to taxonomists for standard genome sequencing and annotation.</title>
        <authorList>
            <consortium name="The Broad Institute Genomics Platform"/>
            <consortium name="The Broad Institute Genome Sequencing Center for Infectious Disease"/>
            <person name="Wu L."/>
            <person name="Ma J."/>
        </authorList>
    </citation>
    <scope>NUCLEOTIDE SEQUENCE [LARGE SCALE GENOMIC DNA]</scope>
    <source>
        <strain evidence="5">NBRC 112502</strain>
    </source>
</reference>
<dbReference type="InterPro" id="IPR006171">
    <property type="entry name" value="TOPRIM_dom"/>
</dbReference>
<organism evidence="4 5">
    <name type="scientific">Acidocella aquatica</name>
    <dbReference type="NCBI Taxonomy" id="1922313"/>
    <lineage>
        <taxon>Bacteria</taxon>
        <taxon>Pseudomonadati</taxon>
        <taxon>Pseudomonadota</taxon>
        <taxon>Alphaproteobacteria</taxon>
        <taxon>Acetobacterales</taxon>
        <taxon>Acidocellaceae</taxon>
        <taxon>Acidocella</taxon>
    </lineage>
</organism>
<proteinExistence type="predicted"/>
<dbReference type="EMBL" id="BSOS01000087">
    <property type="protein sequence ID" value="GLR68300.1"/>
    <property type="molecule type" value="Genomic_DNA"/>
</dbReference>
<keyword evidence="5" id="KW-1185">Reference proteome</keyword>
<dbReference type="Pfam" id="PF13362">
    <property type="entry name" value="Toprim_3"/>
    <property type="match status" value="1"/>
</dbReference>
<protein>
    <submittedName>
        <fullName evidence="4">DNA primase</fullName>
    </submittedName>
</protein>
<evidence type="ECO:0000259" key="3">
    <source>
        <dbReference type="Pfam" id="PF23639"/>
    </source>
</evidence>
<accession>A0ABQ6AE26</accession>
<evidence type="ECO:0000313" key="5">
    <source>
        <dbReference type="Proteomes" id="UP001156641"/>
    </source>
</evidence>
<dbReference type="RefSeq" id="WP_284259147.1">
    <property type="nucleotide sequence ID" value="NZ_BSOS01000087.1"/>
</dbReference>
<comment type="caution">
    <text evidence="4">The sequence shown here is derived from an EMBL/GenBank/DDBJ whole genome shotgun (WGS) entry which is preliminary data.</text>
</comment>
<feature type="domain" description="Toprim" evidence="2">
    <location>
        <begin position="277"/>
        <end position="365"/>
    </location>
</feature>
<feature type="compositionally biased region" description="Low complexity" evidence="1">
    <location>
        <begin position="124"/>
        <end position="152"/>
    </location>
</feature>
<dbReference type="Pfam" id="PF23639">
    <property type="entry name" value="DUF7146"/>
    <property type="match status" value="1"/>
</dbReference>
<name>A0ABQ6AE26_9PROT</name>
<sequence>MPKQDFSMTAAALAQMLARQAEAVCRHYLPAGRREGRYWLVGDVHNTPGRSLFVRLSGGGMGKGAAGRWQDAAEGTHGDLLDLIRERCGLLEFRDVAEEARQFLGLAADDHAGGDKHSHHQPHSHVPSLPGACAVPGPQADDGGDAAPDAAQAQRAARRLFGMAQPLSGTLAETYLHRRGIAAAALTDIGALRFHPRCYYRATPDSPPEPWPALIAAVTDFEGTITGVQRTWLDPDGFDPLDPIRLGKAPLAVPRRALGLLLGHAVRFGPTTGNDVLAAGEGIETMLSLRCVLPAMKMAAALSAGHLATHLLPAGLRRLYIARDADAAGDRAVASLTGRAIAAGVEAITLSPRLGDFNDDLRVLGLAELRAHLRVQLAPEDAVRFMACG</sequence>
<evidence type="ECO:0000313" key="4">
    <source>
        <dbReference type="EMBL" id="GLR68300.1"/>
    </source>
</evidence>
<dbReference type="InterPro" id="IPR055570">
    <property type="entry name" value="DUF7146"/>
</dbReference>
<evidence type="ECO:0000259" key="2">
    <source>
        <dbReference type="Pfam" id="PF13362"/>
    </source>
</evidence>
<evidence type="ECO:0000256" key="1">
    <source>
        <dbReference type="SAM" id="MobiDB-lite"/>
    </source>
</evidence>
<feature type="region of interest" description="Disordered" evidence="1">
    <location>
        <begin position="111"/>
        <end position="152"/>
    </location>
</feature>
<feature type="domain" description="DUF7146" evidence="3">
    <location>
        <begin position="152"/>
        <end position="268"/>
    </location>
</feature>
<gene>
    <name evidence="4" type="ORF">GCM10010909_29810</name>
</gene>
<dbReference type="Proteomes" id="UP001156641">
    <property type="component" value="Unassembled WGS sequence"/>
</dbReference>